<protein>
    <submittedName>
        <fullName evidence="4">LLM class flavin-dependent oxidoreductase</fullName>
    </submittedName>
</protein>
<gene>
    <name evidence="4" type="ORF">KIV56_09330</name>
</gene>
<evidence type="ECO:0000313" key="4">
    <source>
        <dbReference type="EMBL" id="WBM78819.1"/>
    </source>
</evidence>
<keyword evidence="1" id="KW-0560">Oxidoreductase</keyword>
<keyword evidence="2" id="KW-0503">Monooxygenase</keyword>
<evidence type="ECO:0000313" key="5">
    <source>
        <dbReference type="Proteomes" id="UP001212421"/>
    </source>
</evidence>
<dbReference type="InterPro" id="IPR036661">
    <property type="entry name" value="Luciferase-like_sf"/>
</dbReference>
<proteinExistence type="predicted"/>
<accession>A0ABY7N957</accession>
<name>A0ABY7N957_9MICO</name>
<keyword evidence="5" id="KW-1185">Reference proteome</keyword>
<dbReference type="EMBL" id="CP075584">
    <property type="protein sequence ID" value="WBM78819.1"/>
    <property type="molecule type" value="Genomic_DNA"/>
</dbReference>
<feature type="domain" description="Luciferase-like" evidence="3">
    <location>
        <begin position="18"/>
        <end position="301"/>
    </location>
</feature>
<dbReference type="PANTHER" id="PTHR30137:SF8">
    <property type="entry name" value="BLR5498 PROTEIN"/>
    <property type="match status" value="1"/>
</dbReference>
<evidence type="ECO:0000256" key="2">
    <source>
        <dbReference type="ARBA" id="ARBA00023033"/>
    </source>
</evidence>
<evidence type="ECO:0000256" key="1">
    <source>
        <dbReference type="ARBA" id="ARBA00023002"/>
    </source>
</evidence>
<dbReference type="Pfam" id="PF00296">
    <property type="entry name" value="Bac_luciferase"/>
    <property type="match status" value="1"/>
</dbReference>
<sequence length="384" mass="42064">MKFQILDIIPYQTNPITGRIVSPSDRFAQTIQVAHRAEEFGFDAFSVGERHAGHFLSSSPTVLLGAIAAATTRIRLHSGVTVLSLLDPVRVAEDYATVDQISRGRLELTIGKGNEAKHFPLFGLNIEDQWRLLAEKYELLRRLFREEDVTWSGEFRPAVDRVTTLPRPFAGAPRIWHGSATTLASAALAAKWGDPLFTANAIQPRENYAVLIEHYRAEYARHGHDLRFAYLGSGSGSLFIADTTQQAKEQYGPVYEAIVAATNVPGNNTPFRDIDHAVAEGPALVGSPQQIIDKILSYHSVFRHDIQSVSLPTTIPFEQQLDILERFATEVIPVVRREAPTTLWSAADPYGRRPAFTGAQVADAAAEVSASRGSAPADAALVTA</sequence>
<organism evidence="4 5">
    <name type="scientific">Cryobacterium breve</name>
    <dbReference type="NCBI Taxonomy" id="1259258"/>
    <lineage>
        <taxon>Bacteria</taxon>
        <taxon>Bacillati</taxon>
        <taxon>Actinomycetota</taxon>
        <taxon>Actinomycetes</taxon>
        <taxon>Micrococcales</taxon>
        <taxon>Microbacteriaceae</taxon>
        <taxon>Cryobacterium</taxon>
    </lineage>
</organism>
<dbReference type="InterPro" id="IPR011251">
    <property type="entry name" value="Luciferase-like_dom"/>
</dbReference>
<dbReference type="Proteomes" id="UP001212421">
    <property type="component" value="Chromosome"/>
</dbReference>
<dbReference type="PANTHER" id="PTHR30137">
    <property type="entry name" value="LUCIFERASE-LIKE MONOOXYGENASE"/>
    <property type="match status" value="1"/>
</dbReference>
<dbReference type="RefSeq" id="WP_281533295.1">
    <property type="nucleotide sequence ID" value="NZ_CP075584.1"/>
</dbReference>
<dbReference type="SUPFAM" id="SSF51679">
    <property type="entry name" value="Bacterial luciferase-like"/>
    <property type="match status" value="1"/>
</dbReference>
<reference evidence="4 5" key="1">
    <citation type="submission" date="2021-05" db="EMBL/GenBank/DDBJ databases">
        <authorList>
            <person name="Kumar R."/>
            <person name="Kumar A."/>
            <person name="Mukhia S."/>
        </authorList>
    </citation>
    <scope>NUCLEOTIDE SEQUENCE [LARGE SCALE GENOMIC DNA]</scope>
    <source>
        <strain evidence="4 5">ERMR7:08</strain>
    </source>
</reference>
<dbReference type="InterPro" id="IPR050766">
    <property type="entry name" value="Bact_Lucif_Oxidored"/>
</dbReference>
<dbReference type="Gene3D" id="3.20.20.30">
    <property type="entry name" value="Luciferase-like domain"/>
    <property type="match status" value="1"/>
</dbReference>
<evidence type="ECO:0000259" key="3">
    <source>
        <dbReference type="Pfam" id="PF00296"/>
    </source>
</evidence>